<sequence length="413" mass="45672">MPLTEQTLNTLRSTVEAACYDQQQGIPGATVVVVGKDGNELFAHSAGRRGVASNEDMTLDSIFWIASCTKMITGIACMQLVEKGVLKLDDGEQVEGLCPELKRLKVLRRDGSLEEKKRHITLRMLLSHTAGFGYSFFNERLRDWGLPAGVDEFDGRLEGMITPLLFQPGEGWEYGVGIDWAGIALERVTGQKLNDYMREKILQPLGIKTMSMFPTEEMKSKLAYMNQREQDGTLRPRDHLMRAPLVLSGEEMTGCFNSGGAGMFAKPQDYCKVLAVLLNDGTFPATGTEILKPWTISEMFKNQVQAFPDLGRQSIPAAKPDLTNRIPELYPVIGNPPQGWGLTFMLSNGGATGRSSSTAHWAGLSNCWWWCDREHGVAGIVATQILPFADAQVWKLWTDVETTVYAASKVANE</sequence>
<dbReference type="Pfam" id="PF00144">
    <property type="entry name" value="Beta-lactamase"/>
    <property type="match status" value="1"/>
</dbReference>
<dbReference type="Gene3D" id="3.40.710.10">
    <property type="entry name" value="DD-peptidase/beta-lactamase superfamily"/>
    <property type="match status" value="1"/>
</dbReference>
<accession>A0A423W6B9</accession>
<dbReference type="OrthoDB" id="428260at2759"/>
<protein>
    <recommendedName>
        <fullName evidence="1">Beta-lactamase-related domain-containing protein</fullName>
    </recommendedName>
</protein>
<dbReference type="InterPro" id="IPR001466">
    <property type="entry name" value="Beta-lactam-related"/>
</dbReference>
<keyword evidence="3" id="KW-1185">Reference proteome</keyword>
<evidence type="ECO:0000259" key="1">
    <source>
        <dbReference type="Pfam" id="PF00144"/>
    </source>
</evidence>
<gene>
    <name evidence="2" type="ORF">VPNG_08380</name>
</gene>
<name>A0A423W6B9_9PEZI</name>
<dbReference type="Proteomes" id="UP000285146">
    <property type="component" value="Unassembled WGS sequence"/>
</dbReference>
<dbReference type="EMBL" id="LKEB01000060">
    <property type="protein sequence ID" value="ROV98840.1"/>
    <property type="molecule type" value="Genomic_DNA"/>
</dbReference>
<evidence type="ECO:0000313" key="3">
    <source>
        <dbReference type="Proteomes" id="UP000285146"/>
    </source>
</evidence>
<dbReference type="STRING" id="1230097.A0A423W6B9"/>
<feature type="domain" description="Beta-lactamase-related" evidence="1">
    <location>
        <begin position="20"/>
        <end position="389"/>
    </location>
</feature>
<dbReference type="PANTHER" id="PTHR43283">
    <property type="entry name" value="BETA-LACTAMASE-RELATED"/>
    <property type="match status" value="1"/>
</dbReference>
<organism evidence="2 3">
    <name type="scientific">Cytospora leucostoma</name>
    <dbReference type="NCBI Taxonomy" id="1230097"/>
    <lineage>
        <taxon>Eukaryota</taxon>
        <taxon>Fungi</taxon>
        <taxon>Dikarya</taxon>
        <taxon>Ascomycota</taxon>
        <taxon>Pezizomycotina</taxon>
        <taxon>Sordariomycetes</taxon>
        <taxon>Sordariomycetidae</taxon>
        <taxon>Diaporthales</taxon>
        <taxon>Cytosporaceae</taxon>
        <taxon>Cytospora</taxon>
    </lineage>
</organism>
<dbReference type="AlphaFoldDB" id="A0A423W6B9"/>
<dbReference type="InParanoid" id="A0A423W6B9"/>
<reference evidence="2 3" key="1">
    <citation type="submission" date="2015-09" db="EMBL/GenBank/DDBJ databases">
        <title>Host preference determinants of Valsa canker pathogens revealed by comparative genomics.</title>
        <authorList>
            <person name="Yin Z."/>
            <person name="Huang L."/>
        </authorList>
    </citation>
    <scope>NUCLEOTIDE SEQUENCE [LARGE SCALE GENOMIC DNA]</scope>
    <source>
        <strain evidence="2 3">SXYLt</strain>
    </source>
</reference>
<comment type="caution">
    <text evidence="2">The sequence shown here is derived from an EMBL/GenBank/DDBJ whole genome shotgun (WGS) entry which is preliminary data.</text>
</comment>
<proteinExistence type="predicted"/>
<dbReference type="InterPro" id="IPR012338">
    <property type="entry name" value="Beta-lactam/transpept-like"/>
</dbReference>
<dbReference type="InterPro" id="IPR050789">
    <property type="entry name" value="Diverse_Enzym_Activities"/>
</dbReference>
<evidence type="ECO:0000313" key="2">
    <source>
        <dbReference type="EMBL" id="ROV98840.1"/>
    </source>
</evidence>
<dbReference type="PANTHER" id="PTHR43283:SF3">
    <property type="entry name" value="BETA-LACTAMASE FAMILY PROTEIN (AFU_ORTHOLOGUE AFUA_5G07500)"/>
    <property type="match status" value="1"/>
</dbReference>
<dbReference type="SUPFAM" id="SSF56601">
    <property type="entry name" value="beta-lactamase/transpeptidase-like"/>
    <property type="match status" value="1"/>
</dbReference>